<organism evidence="2 3">
    <name type="scientific">Allomyces macrogynus (strain ATCC 38327)</name>
    <name type="common">Allomyces javanicus var. macrogynus</name>
    <dbReference type="NCBI Taxonomy" id="578462"/>
    <lineage>
        <taxon>Eukaryota</taxon>
        <taxon>Fungi</taxon>
        <taxon>Fungi incertae sedis</taxon>
        <taxon>Blastocladiomycota</taxon>
        <taxon>Blastocladiomycetes</taxon>
        <taxon>Blastocladiales</taxon>
        <taxon>Blastocladiaceae</taxon>
        <taxon>Allomyces</taxon>
    </lineage>
</organism>
<gene>
    <name evidence="2" type="ORF">AMAG_15277</name>
</gene>
<name>A0A0L0T905_ALLM3</name>
<feature type="region of interest" description="Disordered" evidence="1">
    <location>
        <begin position="51"/>
        <end position="78"/>
    </location>
</feature>
<reference evidence="2 3" key="1">
    <citation type="submission" date="2009-11" db="EMBL/GenBank/DDBJ databases">
        <title>Annotation of Allomyces macrogynus ATCC 38327.</title>
        <authorList>
            <consortium name="The Broad Institute Genome Sequencing Platform"/>
            <person name="Russ C."/>
            <person name="Cuomo C."/>
            <person name="Burger G."/>
            <person name="Gray M.W."/>
            <person name="Holland P.W.H."/>
            <person name="King N."/>
            <person name="Lang F.B.F."/>
            <person name="Roger A.J."/>
            <person name="Ruiz-Trillo I."/>
            <person name="Young S.K."/>
            <person name="Zeng Q."/>
            <person name="Gargeya S."/>
            <person name="Fitzgerald M."/>
            <person name="Haas B."/>
            <person name="Abouelleil A."/>
            <person name="Alvarado L."/>
            <person name="Arachchi H.M."/>
            <person name="Berlin A."/>
            <person name="Chapman S.B."/>
            <person name="Gearin G."/>
            <person name="Goldberg J."/>
            <person name="Griggs A."/>
            <person name="Gujja S."/>
            <person name="Hansen M."/>
            <person name="Heiman D."/>
            <person name="Howarth C."/>
            <person name="Larimer J."/>
            <person name="Lui A."/>
            <person name="MacDonald P.J.P."/>
            <person name="McCowen C."/>
            <person name="Montmayeur A."/>
            <person name="Murphy C."/>
            <person name="Neiman D."/>
            <person name="Pearson M."/>
            <person name="Priest M."/>
            <person name="Roberts A."/>
            <person name="Saif S."/>
            <person name="Shea T."/>
            <person name="Sisk P."/>
            <person name="Stolte C."/>
            <person name="Sykes S."/>
            <person name="Wortman J."/>
            <person name="Nusbaum C."/>
            <person name="Birren B."/>
        </authorList>
    </citation>
    <scope>NUCLEOTIDE SEQUENCE [LARGE SCALE GENOMIC DNA]</scope>
    <source>
        <strain evidence="2 3">ATCC 38327</strain>
    </source>
</reference>
<keyword evidence="3" id="KW-1185">Reference proteome</keyword>
<reference evidence="3" key="2">
    <citation type="submission" date="2009-11" db="EMBL/GenBank/DDBJ databases">
        <title>The Genome Sequence of Allomyces macrogynus strain ATCC 38327.</title>
        <authorList>
            <consortium name="The Broad Institute Genome Sequencing Platform"/>
            <person name="Russ C."/>
            <person name="Cuomo C."/>
            <person name="Shea T."/>
            <person name="Young S.K."/>
            <person name="Zeng Q."/>
            <person name="Koehrsen M."/>
            <person name="Haas B."/>
            <person name="Borodovsky M."/>
            <person name="Guigo R."/>
            <person name="Alvarado L."/>
            <person name="Berlin A."/>
            <person name="Borenstein D."/>
            <person name="Chen Z."/>
            <person name="Engels R."/>
            <person name="Freedman E."/>
            <person name="Gellesch M."/>
            <person name="Goldberg J."/>
            <person name="Griggs A."/>
            <person name="Gujja S."/>
            <person name="Heiman D."/>
            <person name="Hepburn T."/>
            <person name="Howarth C."/>
            <person name="Jen D."/>
            <person name="Larson L."/>
            <person name="Lewis B."/>
            <person name="Mehta T."/>
            <person name="Park D."/>
            <person name="Pearson M."/>
            <person name="Roberts A."/>
            <person name="Saif S."/>
            <person name="Shenoy N."/>
            <person name="Sisk P."/>
            <person name="Stolte C."/>
            <person name="Sykes S."/>
            <person name="Walk T."/>
            <person name="White J."/>
            <person name="Yandava C."/>
            <person name="Burger G."/>
            <person name="Gray M.W."/>
            <person name="Holland P.W.H."/>
            <person name="King N."/>
            <person name="Lang F.B.F."/>
            <person name="Roger A.J."/>
            <person name="Ruiz-Trillo I."/>
            <person name="Lander E."/>
            <person name="Nusbaum C."/>
        </authorList>
    </citation>
    <scope>NUCLEOTIDE SEQUENCE [LARGE SCALE GENOMIC DNA]</scope>
    <source>
        <strain evidence="3">ATCC 38327</strain>
    </source>
</reference>
<evidence type="ECO:0000313" key="2">
    <source>
        <dbReference type="EMBL" id="KNE71019.1"/>
    </source>
</evidence>
<dbReference type="VEuPathDB" id="FungiDB:AMAG_15277"/>
<sequence>MIEYSLVHIFDWIGHLRAQYPTEAPVIALMRTSATSYPHWQCSLPEFTAPRSSIAMGPKDPDKFQDGGRFGKPFDPESVGKVMVHRNSGKNNEKWNKQLQNGVVLDGLVTYTPIRQGL</sequence>
<evidence type="ECO:0000313" key="3">
    <source>
        <dbReference type="Proteomes" id="UP000054350"/>
    </source>
</evidence>
<evidence type="ECO:0000256" key="1">
    <source>
        <dbReference type="SAM" id="MobiDB-lite"/>
    </source>
</evidence>
<accession>A0A0L0T905</accession>
<dbReference type="Proteomes" id="UP000054350">
    <property type="component" value="Unassembled WGS sequence"/>
</dbReference>
<proteinExistence type="predicted"/>
<dbReference type="OrthoDB" id="10535953at2759"/>
<dbReference type="EMBL" id="GG745369">
    <property type="protein sequence ID" value="KNE71019.1"/>
    <property type="molecule type" value="Genomic_DNA"/>
</dbReference>
<protein>
    <submittedName>
        <fullName evidence="2">Uncharacterized protein</fullName>
    </submittedName>
</protein>
<dbReference type="AlphaFoldDB" id="A0A0L0T905"/>